<feature type="region of interest" description="Disordered" evidence="2">
    <location>
        <begin position="390"/>
        <end position="410"/>
    </location>
</feature>
<sequence>MGGGRGTGRGAGGENSNGGAIHGAGRERSGYGGEGGQNAPSNAPTAPSGQGRLYPRGGFNQGGFQGQDGHLDLVNFRPPTGSVDQAAVGSVGILAKYNDCLWCRKPKGLTHLSFSDCSLYENCGFCDKGKAHRGLPCPRLYCSSSWWHEHFGRTPPNVQIRPTEHQRERLAQMDPFFTNFPAPVQLQIAGGQKRKREEDDDEVVLLKRQLETMTKLKNEKQQKMNEERVQREKIDAARHKAENAAAEARADVLEKVRDHKIIAEQVKHLLAAKKIAEDKIRDLRVQAPTRDDDARRPEQADSDRLLARARAEWEKEKQVAVQNAKDKTVEHIRKRVIDVQQASNIEHLRRLADGERQKATQATADADRFEAQAAALEQEVVAAALAVINNEESNDKEQGRILPSPKIEEQ</sequence>
<reference evidence="4" key="1">
    <citation type="journal article" date="2021" name="BMC Genomics">
        <title>Chromosome-level genome assembly and manually-curated proteome of model necrotroph Parastagonospora nodorum Sn15 reveals a genome-wide trove of candidate effector homologs, and redundancy of virulence-related functions within an accessory chromosome.</title>
        <authorList>
            <person name="Bertazzoni S."/>
            <person name="Jones D.A.B."/>
            <person name="Phan H.T."/>
            <person name="Tan K.-C."/>
            <person name="Hane J.K."/>
        </authorList>
    </citation>
    <scope>NUCLEOTIDE SEQUENCE [LARGE SCALE GENOMIC DNA]</scope>
    <source>
        <strain evidence="4">SN15 / ATCC MYA-4574 / FGSC 10173)</strain>
    </source>
</reference>
<evidence type="ECO:0000313" key="3">
    <source>
        <dbReference type="EMBL" id="QRC95498.1"/>
    </source>
</evidence>
<feature type="compositionally biased region" description="Polar residues" evidence="2">
    <location>
        <begin position="38"/>
        <end position="48"/>
    </location>
</feature>
<feature type="coiled-coil region" evidence="1">
    <location>
        <begin position="359"/>
        <end position="386"/>
    </location>
</feature>
<name>A0A7U2EYM8_PHANO</name>
<gene>
    <name evidence="3" type="ORF">JI435_031800</name>
</gene>
<dbReference type="VEuPathDB" id="FungiDB:JI435_031800"/>
<evidence type="ECO:0000313" key="4">
    <source>
        <dbReference type="Proteomes" id="UP000663193"/>
    </source>
</evidence>
<evidence type="ECO:0000256" key="1">
    <source>
        <dbReference type="SAM" id="Coils"/>
    </source>
</evidence>
<dbReference type="AlphaFoldDB" id="A0A7U2EYM8"/>
<proteinExistence type="predicted"/>
<feature type="region of interest" description="Disordered" evidence="2">
    <location>
        <begin position="1"/>
        <end position="61"/>
    </location>
</feature>
<dbReference type="OrthoDB" id="3795464at2759"/>
<accession>A0A7U2EYM8</accession>
<feature type="coiled-coil region" evidence="1">
    <location>
        <begin position="203"/>
        <end position="286"/>
    </location>
</feature>
<organism evidence="3 4">
    <name type="scientific">Phaeosphaeria nodorum (strain SN15 / ATCC MYA-4574 / FGSC 10173)</name>
    <name type="common">Glume blotch fungus</name>
    <name type="synonym">Parastagonospora nodorum</name>
    <dbReference type="NCBI Taxonomy" id="321614"/>
    <lineage>
        <taxon>Eukaryota</taxon>
        <taxon>Fungi</taxon>
        <taxon>Dikarya</taxon>
        <taxon>Ascomycota</taxon>
        <taxon>Pezizomycotina</taxon>
        <taxon>Dothideomycetes</taxon>
        <taxon>Pleosporomycetidae</taxon>
        <taxon>Pleosporales</taxon>
        <taxon>Pleosporineae</taxon>
        <taxon>Phaeosphaeriaceae</taxon>
        <taxon>Parastagonospora</taxon>
    </lineage>
</organism>
<dbReference type="EMBL" id="CP069027">
    <property type="protein sequence ID" value="QRC95498.1"/>
    <property type="molecule type" value="Genomic_DNA"/>
</dbReference>
<protein>
    <submittedName>
        <fullName evidence="3">Uncharacterized protein</fullName>
    </submittedName>
</protein>
<keyword evidence="1" id="KW-0175">Coiled coil</keyword>
<evidence type="ECO:0000256" key="2">
    <source>
        <dbReference type="SAM" id="MobiDB-lite"/>
    </source>
</evidence>
<keyword evidence="4" id="KW-1185">Reference proteome</keyword>
<dbReference type="Proteomes" id="UP000663193">
    <property type="component" value="Chromosome 5"/>
</dbReference>
<feature type="compositionally biased region" description="Gly residues" evidence="2">
    <location>
        <begin position="1"/>
        <end position="22"/>
    </location>
</feature>